<feature type="transmembrane region" description="Helical" evidence="1">
    <location>
        <begin position="93"/>
        <end position="112"/>
    </location>
</feature>
<keyword evidence="1" id="KW-0812">Transmembrane</keyword>
<name>A0A9E8LSM4_9BACI</name>
<dbReference type="KEGG" id="faf:OE104_09500"/>
<keyword evidence="3" id="KW-1185">Reference proteome</keyword>
<dbReference type="EMBL" id="CP106878">
    <property type="protein sequence ID" value="WAA08843.1"/>
    <property type="molecule type" value="Genomic_DNA"/>
</dbReference>
<evidence type="ECO:0000313" key="3">
    <source>
        <dbReference type="Proteomes" id="UP001164718"/>
    </source>
</evidence>
<dbReference type="AlphaFoldDB" id="A0A9E8LSM4"/>
<keyword evidence="1" id="KW-0472">Membrane</keyword>
<gene>
    <name evidence="2" type="ORF">OE104_09500</name>
</gene>
<accession>A0A9E8LSM4</accession>
<proteinExistence type="predicted"/>
<evidence type="ECO:0000313" key="2">
    <source>
        <dbReference type="EMBL" id="WAA08843.1"/>
    </source>
</evidence>
<keyword evidence="1" id="KW-1133">Transmembrane helix</keyword>
<reference evidence="2" key="1">
    <citation type="submission" date="2022-09" db="EMBL/GenBank/DDBJ databases">
        <title>Complete Genomes of Fervidibacillus albus and Fervidibacillus halotolerans isolated from tidal flat sediments.</title>
        <authorList>
            <person name="Kwon K.K."/>
            <person name="Yang S.-H."/>
            <person name="Park M.J."/>
            <person name="Oh H.-M."/>
        </authorList>
    </citation>
    <scope>NUCLEOTIDE SEQUENCE</scope>
    <source>
        <strain evidence="2">MEBiC13591</strain>
    </source>
</reference>
<evidence type="ECO:0008006" key="4">
    <source>
        <dbReference type="Google" id="ProtNLM"/>
    </source>
</evidence>
<protein>
    <recommendedName>
        <fullName evidence="4">Zinc-finger domain-containing protein</fullName>
    </recommendedName>
</protein>
<dbReference type="Proteomes" id="UP001164718">
    <property type="component" value="Chromosome"/>
</dbReference>
<sequence length="158" mass="18046">MKTSHYSVDQWVAFSKGELRKEVYMEMEDHLYHCDHCLAIYSKLMIEDETVPPMSDDLAFTDQVMEKLSQMGRERKNSTGSEIQRKTYMKQTIIHYTIAAGLTILLMFSGAFEKLSAGVGEVHDTGFKQKESVTENLLNKTLSLLDSMKVHAKEAKTE</sequence>
<organism evidence="2 3">
    <name type="scientific">Fervidibacillus albus</name>
    <dbReference type="NCBI Taxonomy" id="2980026"/>
    <lineage>
        <taxon>Bacteria</taxon>
        <taxon>Bacillati</taxon>
        <taxon>Bacillota</taxon>
        <taxon>Bacilli</taxon>
        <taxon>Bacillales</taxon>
        <taxon>Bacillaceae</taxon>
        <taxon>Fervidibacillus</taxon>
    </lineage>
</organism>
<evidence type="ECO:0000256" key="1">
    <source>
        <dbReference type="SAM" id="Phobius"/>
    </source>
</evidence>
<dbReference type="RefSeq" id="WP_275416625.1">
    <property type="nucleotide sequence ID" value="NZ_CP106878.1"/>
</dbReference>